<keyword evidence="1" id="KW-1133">Transmembrane helix</keyword>
<feature type="transmembrane region" description="Helical" evidence="1">
    <location>
        <begin position="34"/>
        <end position="52"/>
    </location>
</feature>
<name>A0A1F4UJT7_UNCKA</name>
<organism evidence="2 3">
    <name type="scientific">candidate division WWE3 bacterium RBG_19FT_COMBO_34_6</name>
    <dbReference type="NCBI Taxonomy" id="1802612"/>
    <lineage>
        <taxon>Bacteria</taxon>
        <taxon>Katanobacteria</taxon>
    </lineage>
</organism>
<dbReference type="AlphaFoldDB" id="A0A1F4UJT7"/>
<keyword evidence="1" id="KW-0472">Membrane</keyword>
<reference evidence="2 3" key="1">
    <citation type="journal article" date="2016" name="Nat. Commun.">
        <title>Thousands of microbial genomes shed light on interconnected biogeochemical processes in an aquifer system.</title>
        <authorList>
            <person name="Anantharaman K."/>
            <person name="Brown C.T."/>
            <person name="Hug L.A."/>
            <person name="Sharon I."/>
            <person name="Castelle C.J."/>
            <person name="Probst A.J."/>
            <person name="Thomas B.C."/>
            <person name="Singh A."/>
            <person name="Wilkins M.J."/>
            <person name="Karaoz U."/>
            <person name="Brodie E.L."/>
            <person name="Williams K.H."/>
            <person name="Hubbard S.S."/>
            <person name="Banfield J.F."/>
        </authorList>
    </citation>
    <scope>NUCLEOTIDE SEQUENCE [LARGE SCALE GENOMIC DNA]</scope>
</reference>
<protein>
    <submittedName>
        <fullName evidence="2">Uncharacterized protein</fullName>
    </submittedName>
</protein>
<feature type="transmembrane region" description="Helical" evidence="1">
    <location>
        <begin position="64"/>
        <end position="83"/>
    </location>
</feature>
<evidence type="ECO:0000313" key="3">
    <source>
        <dbReference type="Proteomes" id="UP000178615"/>
    </source>
</evidence>
<proteinExistence type="predicted"/>
<dbReference type="EMBL" id="MEUV01000046">
    <property type="protein sequence ID" value="OGC45179.1"/>
    <property type="molecule type" value="Genomic_DNA"/>
</dbReference>
<evidence type="ECO:0000313" key="2">
    <source>
        <dbReference type="EMBL" id="OGC45179.1"/>
    </source>
</evidence>
<sequence>MRIKDYKIFEYTFLLFAAISYVILFYLYRHDKNTEIIITALGCVIYSSWGVIHHKLENRLNLSIVMEYLFVSILVFLIVLVALNVY</sequence>
<evidence type="ECO:0000256" key="1">
    <source>
        <dbReference type="SAM" id="Phobius"/>
    </source>
</evidence>
<feature type="transmembrane region" description="Helical" evidence="1">
    <location>
        <begin position="12"/>
        <end position="28"/>
    </location>
</feature>
<gene>
    <name evidence="2" type="ORF">A2V49_00115</name>
</gene>
<comment type="caution">
    <text evidence="2">The sequence shown here is derived from an EMBL/GenBank/DDBJ whole genome shotgun (WGS) entry which is preliminary data.</text>
</comment>
<accession>A0A1F4UJT7</accession>
<dbReference type="Proteomes" id="UP000178615">
    <property type="component" value="Unassembled WGS sequence"/>
</dbReference>
<keyword evidence="1" id="KW-0812">Transmembrane</keyword>